<name>A0A918SSK0_9GAMM</name>
<dbReference type="RefSeq" id="WP_189452335.1">
    <property type="nucleotide sequence ID" value="NZ_BMYD01000001.1"/>
</dbReference>
<reference evidence="2" key="1">
    <citation type="journal article" date="2014" name="Int. J. Syst. Evol. Microbiol.">
        <title>Complete genome sequence of Corynebacterium casei LMG S-19264T (=DSM 44701T), isolated from a smear-ripened cheese.</title>
        <authorList>
            <consortium name="US DOE Joint Genome Institute (JGI-PGF)"/>
            <person name="Walter F."/>
            <person name="Albersmeier A."/>
            <person name="Kalinowski J."/>
            <person name="Ruckert C."/>
        </authorList>
    </citation>
    <scope>NUCLEOTIDE SEQUENCE</scope>
    <source>
        <strain evidence="2">KCTC 23077</strain>
    </source>
</reference>
<keyword evidence="1" id="KW-1133">Transmembrane helix</keyword>
<dbReference type="AlphaFoldDB" id="A0A918SSK0"/>
<organism evidence="2 3">
    <name type="scientific">Cognatilysobacter bugurensis</name>
    <dbReference type="NCBI Taxonomy" id="543356"/>
    <lineage>
        <taxon>Bacteria</taxon>
        <taxon>Pseudomonadati</taxon>
        <taxon>Pseudomonadota</taxon>
        <taxon>Gammaproteobacteria</taxon>
        <taxon>Lysobacterales</taxon>
        <taxon>Lysobacteraceae</taxon>
        <taxon>Cognatilysobacter</taxon>
    </lineage>
</organism>
<protein>
    <submittedName>
        <fullName evidence="2">Uncharacterized protein</fullName>
    </submittedName>
</protein>
<feature type="transmembrane region" description="Helical" evidence="1">
    <location>
        <begin position="40"/>
        <end position="58"/>
    </location>
</feature>
<keyword evidence="1" id="KW-0472">Membrane</keyword>
<comment type="caution">
    <text evidence="2">The sequence shown here is derived from an EMBL/GenBank/DDBJ whole genome shotgun (WGS) entry which is preliminary data.</text>
</comment>
<gene>
    <name evidence="2" type="ORF">GCM10007067_01280</name>
</gene>
<dbReference type="EMBL" id="BMYD01000001">
    <property type="protein sequence ID" value="GHA69112.1"/>
    <property type="molecule type" value="Genomic_DNA"/>
</dbReference>
<sequence length="62" mass="6615">MPDSTRHCTRHPAAVLLALASAMGLPGCVAMGELAHHGPWAWLAIVVVVLALVGFIVSRMRR</sequence>
<keyword evidence="1" id="KW-0812">Transmembrane</keyword>
<dbReference type="Proteomes" id="UP000646426">
    <property type="component" value="Unassembled WGS sequence"/>
</dbReference>
<keyword evidence="3" id="KW-1185">Reference proteome</keyword>
<evidence type="ECO:0000313" key="3">
    <source>
        <dbReference type="Proteomes" id="UP000646426"/>
    </source>
</evidence>
<accession>A0A918SSK0</accession>
<evidence type="ECO:0000313" key="2">
    <source>
        <dbReference type="EMBL" id="GHA69112.1"/>
    </source>
</evidence>
<reference evidence="2" key="2">
    <citation type="submission" date="2020-09" db="EMBL/GenBank/DDBJ databases">
        <authorList>
            <person name="Sun Q."/>
            <person name="Kim S."/>
        </authorList>
    </citation>
    <scope>NUCLEOTIDE SEQUENCE</scope>
    <source>
        <strain evidence="2">KCTC 23077</strain>
    </source>
</reference>
<proteinExistence type="predicted"/>
<evidence type="ECO:0000256" key="1">
    <source>
        <dbReference type="SAM" id="Phobius"/>
    </source>
</evidence>